<organism evidence="2 3">
    <name type="scientific">Leersia perrieri</name>
    <dbReference type="NCBI Taxonomy" id="77586"/>
    <lineage>
        <taxon>Eukaryota</taxon>
        <taxon>Viridiplantae</taxon>
        <taxon>Streptophyta</taxon>
        <taxon>Embryophyta</taxon>
        <taxon>Tracheophyta</taxon>
        <taxon>Spermatophyta</taxon>
        <taxon>Magnoliopsida</taxon>
        <taxon>Liliopsida</taxon>
        <taxon>Poales</taxon>
        <taxon>Poaceae</taxon>
        <taxon>BOP clade</taxon>
        <taxon>Oryzoideae</taxon>
        <taxon>Oryzeae</taxon>
        <taxon>Oryzinae</taxon>
        <taxon>Leersia</taxon>
    </lineage>
</organism>
<accession>A0A0D9VFT6</accession>
<keyword evidence="3" id="KW-1185">Reference proteome</keyword>
<evidence type="ECO:0000313" key="2">
    <source>
        <dbReference type="EnsemblPlants" id="LPERR02G13000.3"/>
    </source>
</evidence>
<name>A0A0D9VFT6_9ORYZ</name>
<dbReference type="AlphaFoldDB" id="A0A0D9VFT6"/>
<feature type="region of interest" description="Disordered" evidence="1">
    <location>
        <begin position="1"/>
        <end position="37"/>
    </location>
</feature>
<dbReference type="Gramene" id="LPERR02G13000.3">
    <property type="protein sequence ID" value="LPERR02G13000.3"/>
    <property type="gene ID" value="LPERR02G13000"/>
</dbReference>
<evidence type="ECO:0000256" key="1">
    <source>
        <dbReference type="SAM" id="MobiDB-lite"/>
    </source>
</evidence>
<dbReference type="Proteomes" id="UP000032180">
    <property type="component" value="Chromosome 2"/>
</dbReference>
<dbReference type="HOGENOM" id="CLU_2213712_0_0_1"/>
<protein>
    <submittedName>
        <fullName evidence="2">Uncharacterized protein</fullName>
    </submittedName>
</protein>
<sequence>MQVHRLQTPSSSVWQPRRAAAPPAAAPPTEPLHSPRRRLVVYSSPAKPLPPICGGARDLVTERRYSSSFRLPRTDSGGRRPYLVPDFLLVSSEIKESIVPQTVLISK</sequence>
<reference evidence="2" key="3">
    <citation type="submission" date="2015-04" db="UniProtKB">
        <authorList>
            <consortium name="EnsemblPlants"/>
        </authorList>
    </citation>
    <scope>IDENTIFICATION</scope>
</reference>
<reference evidence="2 3" key="1">
    <citation type="submission" date="2012-08" db="EMBL/GenBank/DDBJ databases">
        <title>Oryza genome evolution.</title>
        <authorList>
            <person name="Wing R.A."/>
        </authorList>
    </citation>
    <scope>NUCLEOTIDE SEQUENCE</scope>
</reference>
<evidence type="ECO:0000313" key="3">
    <source>
        <dbReference type="Proteomes" id="UP000032180"/>
    </source>
</evidence>
<feature type="compositionally biased region" description="Polar residues" evidence="1">
    <location>
        <begin position="1"/>
        <end position="14"/>
    </location>
</feature>
<proteinExistence type="predicted"/>
<dbReference type="EnsemblPlants" id="LPERR02G13000.3">
    <property type="protein sequence ID" value="LPERR02G13000.3"/>
    <property type="gene ID" value="LPERR02G13000"/>
</dbReference>
<reference evidence="3" key="2">
    <citation type="submission" date="2013-12" db="EMBL/GenBank/DDBJ databases">
        <authorList>
            <person name="Yu Y."/>
            <person name="Lee S."/>
            <person name="de Baynast K."/>
            <person name="Wissotski M."/>
            <person name="Liu L."/>
            <person name="Talag J."/>
            <person name="Goicoechea J."/>
            <person name="Angelova A."/>
            <person name="Jetty R."/>
            <person name="Kudrna D."/>
            <person name="Golser W."/>
            <person name="Rivera L."/>
            <person name="Zhang J."/>
            <person name="Wing R."/>
        </authorList>
    </citation>
    <scope>NUCLEOTIDE SEQUENCE</scope>
</reference>